<accession>A0A926HN46</accession>
<dbReference type="RefSeq" id="WP_147518862.1">
    <property type="nucleotide sequence ID" value="NZ_JACRSO010000006.1"/>
</dbReference>
<dbReference type="Gene3D" id="3.30.70.100">
    <property type="match status" value="1"/>
</dbReference>
<name>A0A926HN46_9FIRM</name>
<dbReference type="InterPro" id="IPR006121">
    <property type="entry name" value="HMA_dom"/>
</dbReference>
<comment type="caution">
    <text evidence="2">The sequence shown here is derived from an EMBL/GenBank/DDBJ whole genome shotgun (WGS) entry which is preliminary data.</text>
</comment>
<protein>
    <submittedName>
        <fullName evidence="2">Heavy-metal-associated domain-containing protein</fullName>
    </submittedName>
</protein>
<proteinExistence type="predicted"/>
<dbReference type="SUPFAM" id="SSF55008">
    <property type="entry name" value="HMA, heavy metal-associated domain"/>
    <property type="match status" value="1"/>
</dbReference>
<evidence type="ECO:0000259" key="1">
    <source>
        <dbReference type="PROSITE" id="PS50846"/>
    </source>
</evidence>
<dbReference type="PROSITE" id="PS50846">
    <property type="entry name" value="HMA_2"/>
    <property type="match status" value="1"/>
</dbReference>
<evidence type="ECO:0000313" key="2">
    <source>
        <dbReference type="EMBL" id="MBC8530194.1"/>
    </source>
</evidence>
<gene>
    <name evidence="2" type="ORF">H8699_12195</name>
</gene>
<dbReference type="EMBL" id="JACRSO010000006">
    <property type="protein sequence ID" value="MBC8530194.1"/>
    <property type="molecule type" value="Genomic_DNA"/>
</dbReference>
<keyword evidence="3" id="KW-1185">Reference proteome</keyword>
<sequence>MKKAFKLRDLDCANCALKMEDAIKKIDGVQDVQVSFLLQKMTLTAEDGNFDEILKKAVKACKRVEPDCEILI</sequence>
<dbReference type="Pfam" id="PF00403">
    <property type="entry name" value="HMA"/>
    <property type="match status" value="1"/>
</dbReference>
<reference evidence="2" key="1">
    <citation type="submission" date="2020-08" db="EMBL/GenBank/DDBJ databases">
        <title>Genome public.</title>
        <authorList>
            <person name="Liu C."/>
            <person name="Sun Q."/>
        </authorList>
    </citation>
    <scope>NUCLEOTIDE SEQUENCE</scope>
    <source>
        <strain evidence="2">NSJ-44</strain>
    </source>
</reference>
<dbReference type="InterPro" id="IPR036163">
    <property type="entry name" value="HMA_dom_sf"/>
</dbReference>
<evidence type="ECO:0000313" key="3">
    <source>
        <dbReference type="Proteomes" id="UP000654279"/>
    </source>
</evidence>
<feature type="domain" description="HMA" evidence="1">
    <location>
        <begin position="1"/>
        <end position="65"/>
    </location>
</feature>
<dbReference type="GO" id="GO:0046872">
    <property type="term" value="F:metal ion binding"/>
    <property type="evidence" value="ECO:0007669"/>
    <property type="project" value="InterPro"/>
</dbReference>
<dbReference type="CDD" id="cd00371">
    <property type="entry name" value="HMA"/>
    <property type="match status" value="1"/>
</dbReference>
<organism evidence="2 3">
    <name type="scientific">Luoshenia tenuis</name>
    <dbReference type="NCBI Taxonomy" id="2763654"/>
    <lineage>
        <taxon>Bacteria</taxon>
        <taxon>Bacillati</taxon>
        <taxon>Bacillota</taxon>
        <taxon>Clostridia</taxon>
        <taxon>Christensenellales</taxon>
        <taxon>Christensenellaceae</taxon>
        <taxon>Luoshenia</taxon>
    </lineage>
</organism>
<dbReference type="AlphaFoldDB" id="A0A926HN46"/>
<dbReference type="Proteomes" id="UP000654279">
    <property type="component" value="Unassembled WGS sequence"/>
</dbReference>